<dbReference type="GO" id="GO:0072657">
    <property type="term" value="P:protein localization to membrane"/>
    <property type="evidence" value="ECO:0007669"/>
    <property type="project" value="TreeGrafter"/>
</dbReference>
<evidence type="ECO:0000256" key="5">
    <source>
        <dbReference type="ARBA" id="ARBA00022989"/>
    </source>
</evidence>
<protein>
    <recommendedName>
        <fullName evidence="7">Transmembrane 9 superfamily member</fullName>
    </recommendedName>
</protein>
<keyword evidence="6 7" id="KW-0472">Membrane</keyword>
<evidence type="ECO:0000256" key="1">
    <source>
        <dbReference type="ARBA" id="ARBA00004141"/>
    </source>
</evidence>
<dbReference type="Pfam" id="PF02990">
    <property type="entry name" value="EMP70"/>
    <property type="match status" value="1"/>
</dbReference>
<keyword evidence="4 7" id="KW-0732">Signal</keyword>
<organism evidence="8 9">
    <name type="scientific">Nitzschia inconspicua</name>
    <dbReference type="NCBI Taxonomy" id="303405"/>
    <lineage>
        <taxon>Eukaryota</taxon>
        <taxon>Sar</taxon>
        <taxon>Stramenopiles</taxon>
        <taxon>Ochrophyta</taxon>
        <taxon>Bacillariophyta</taxon>
        <taxon>Bacillariophyceae</taxon>
        <taxon>Bacillariophycidae</taxon>
        <taxon>Bacillariales</taxon>
        <taxon>Bacillariaceae</taxon>
        <taxon>Nitzschia</taxon>
    </lineage>
</organism>
<feature type="transmembrane region" description="Helical" evidence="7">
    <location>
        <begin position="579"/>
        <end position="602"/>
    </location>
</feature>
<feature type="transmembrane region" description="Helical" evidence="7">
    <location>
        <begin position="516"/>
        <end position="538"/>
    </location>
</feature>
<dbReference type="GO" id="GO:0016020">
    <property type="term" value="C:membrane"/>
    <property type="evidence" value="ECO:0007669"/>
    <property type="project" value="UniProtKB-SubCell"/>
</dbReference>
<feature type="transmembrane region" description="Helical" evidence="7">
    <location>
        <begin position="544"/>
        <end position="570"/>
    </location>
</feature>
<accession>A0A9K3M4U5</accession>
<evidence type="ECO:0000256" key="3">
    <source>
        <dbReference type="ARBA" id="ARBA00022692"/>
    </source>
</evidence>
<feature type="transmembrane region" description="Helical" evidence="7">
    <location>
        <begin position="420"/>
        <end position="449"/>
    </location>
</feature>
<comment type="similarity">
    <text evidence="2 7">Belongs to the nonaspanin (TM9SF) (TC 9.A.2) family.</text>
</comment>
<feature type="chain" id="PRO_5039962547" description="Transmembrane 9 superfamily member" evidence="7">
    <location>
        <begin position="24"/>
        <end position="654"/>
    </location>
</feature>
<evidence type="ECO:0000256" key="7">
    <source>
        <dbReference type="RuleBase" id="RU363079"/>
    </source>
</evidence>
<keyword evidence="9" id="KW-1185">Reference proteome</keyword>
<comment type="subcellular location">
    <subcellularLocation>
        <location evidence="1">Membrane</location>
        <topology evidence="1">Multi-pass membrane protein</topology>
    </subcellularLocation>
</comment>
<dbReference type="GO" id="GO:0005737">
    <property type="term" value="C:cytoplasm"/>
    <property type="evidence" value="ECO:0007669"/>
    <property type="project" value="UniProtKB-ARBA"/>
</dbReference>
<dbReference type="AlphaFoldDB" id="A0A9K3M4U5"/>
<reference evidence="8" key="1">
    <citation type="journal article" date="2021" name="Sci. Rep.">
        <title>Diploid genomic architecture of Nitzschia inconspicua, an elite biomass production diatom.</title>
        <authorList>
            <person name="Oliver A."/>
            <person name="Podell S."/>
            <person name="Pinowska A."/>
            <person name="Traller J.C."/>
            <person name="Smith S.R."/>
            <person name="McClure R."/>
            <person name="Beliaev A."/>
            <person name="Bohutskyi P."/>
            <person name="Hill E.A."/>
            <person name="Rabines A."/>
            <person name="Zheng H."/>
            <person name="Allen L.Z."/>
            <person name="Kuo A."/>
            <person name="Grigoriev I.V."/>
            <person name="Allen A.E."/>
            <person name="Hazlebeck D."/>
            <person name="Allen E.E."/>
        </authorList>
    </citation>
    <scope>NUCLEOTIDE SEQUENCE</scope>
    <source>
        <strain evidence="8">Hildebrandi</strain>
    </source>
</reference>
<feature type="transmembrane region" description="Helical" evidence="7">
    <location>
        <begin position="286"/>
        <end position="308"/>
    </location>
</feature>
<feature type="transmembrane region" description="Helical" evidence="7">
    <location>
        <begin position="461"/>
        <end position="484"/>
    </location>
</feature>
<dbReference type="EMBL" id="JAGRRH010000001">
    <property type="protein sequence ID" value="KAG7374183.1"/>
    <property type="molecule type" value="Genomic_DNA"/>
</dbReference>
<feature type="transmembrane region" description="Helical" evidence="7">
    <location>
        <begin position="388"/>
        <end position="408"/>
    </location>
</feature>
<evidence type="ECO:0000256" key="4">
    <source>
        <dbReference type="ARBA" id="ARBA00022729"/>
    </source>
</evidence>
<feature type="transmembrane region" description="Helical" evidence="7">
    <location>
        <begin position="614"/>
        <end position="644"/>
    </location>
</feature>
<dbReference type="Proteomes" id="UP000693970">
    <property type="component" value="Unassembled WGS sequence"/>
</dbReference>
<keyword evidence="5 7" id="KW-1133">Transmembrane helix</keyword>
<name>A0A9K3M4U5_9STRA</name>
<dbReference type="PANTHER" id="PTHR10766:SF111">
    <property type="entry name" value="TRANSMEMBRANE 9 SUPERFAMILY MEMBER 2"/>
    <property type="match status" value="1"/>
</dbReference>
<gene>
    <name evidence="8" type="ORF">IV203_013278</name>
</gene>
<reference evidence="8" key="2">
    <citation type="submission" date="2021-04" db="EMBL/GenBank/DDBJ databases">
        <authorList>
            <person name="Podell S."/>
        </authorList>
    </citation>
    <scope>NUCLEOTIDE SEQUENCE</scope>
    <source>
        <strain evidence="8">Hildebrandi</strain>
    </source>
</reference>
<evidence type="ECO:0000313" key="9">
    <source>
        <dbReference type="Proteomes" id="UP000693970"/>
    </source>
</evidence>
<dbReference type="InterPro" id="IPR004240">
    <property type="entry name" value="EMP70"/>
</dbReference>
<dbReference type="OrthoDB" id="1666796at2759"/>
<evidence type="ECO:0000313" key="8">
    <source>
        <dbReference type="EMBL" id="KAG7374183.1"/>
    </source>
</evidence>
<sequence>MMTRMISYALATAMVLLPGTSTAFYIPGVQPHEFSPGDEVPMKVNAITSIHTQIPKDYYRLPFCTPTDGPQMASENLGEFLTGNKIQSSAYSINMLTELYCEKVCQVKLSKLDAAKLRLHIKYGYHNNWIIDNLPSAAVGLNMETGEKQKHYAGGFPIGFISSDTQKPFIFNHVNIIIDFHKATPDVNTYRVVGFAVEPMSVKHRFQGNYDWDGDDKEGYNKKLATCPAGDQHMDRSVIEESQIVDDGAKILYTYDVIWKESDVAWSSRWDIYLSEDHLVPAQVHWYSITNSILVVLFLSLLVISILVRNLRRDIAAYNALAALADEERDEEMDESGWKLIHADVFRPPDNYPMLYCVFVGSGVQMLVTVFLSIVFSAVGFLNPARRGSLMNAILVFYMLSGVLAGYVSSRLYKSFKGRMWQLCTVVTAILFPGVAFCLFIFFNIILFFKQSSASAPFLDVIIVAAMWCCVSIPLVFVGAYFGYKKEAIQFPTVTSTIARAIPPPQPLLHPMVGTLVAGVVPFAAAYVELFFIMTSLWMDQYYYVFGFTLIVYLILIVTCAEVTVLLVYYQLCAENHRWWWFSFFAPGSTALYTFIYSVFWFRSLEASKMVMTYLLYFGYMGLICTAMLLITGTVGTLTSLWFVRKIFGTIKVD</sequence>
<evidence type="ECO:0000256" key="6">
    <source>
        <dbReference type="ARBA" id="ARBA00023136"/>
    </source>
</evidence>
<feature type="signal peptide" evidence="7">
    <location>
        <begin position="1"/>
        <end position="23"/>
    </location>
</feature>
<feature type="transmembrane region" description="Helical" evidence="7">
    <location>
        <begin position="355"/>
        <end position="382"/>
    </location>
</feature>
<dbReference type="PANTHER" id="PTHR10766">
    <property type="entry name" value="TRANSMEMBRANE 9 SUPERFAMILY PROTEIN"/>
    <property type="match status" value="1"/>
</dbReference>
<comment type="caution">
    <text evidence="8">The sequence shown here is derived from an EMBL/GenBank/DDBJ whole genome shotgun (WGS) entry which is preliminary data.</text>
</comment>
<evidence type="ECO:0000256" key="2">
    <source>
        <dbReference type="ARBA" id="ARBA00005227"/>
    </source>
</evidence>
<keyword evidence="3 7" id="KW-0812">Transmembrane</keyword>
<proteinExistence type="inferred from homology"/>